<gene>
    <name evidence="1" type="ORF">ASPBRDRAFT_29420</name>
</gene>
<dbReference type="OrthoDB" id="4384211at2759"/>
<proteinExistence type="predicted"/>
<dbReference type="RefSeq" id="XP_067479703.1">
    <property type="nucleotide sequence ID" value="XM_067622655.1"/>
</dbReference>
<dbReference type="VEuPathDB" id="FungiDB:ASPBRDRAFT_29420"/>
<dbReference type="Proteomes" id="UP000184499">
    <property type="component" value="Unassembled WGS sequence"/>
</dbReference>
<dbReference type="OMA" id="DLWVDCT"/>
<dbReference type="AlphaFoldDB" id="A0A1L9UL60"/>
<accession>A0A1L9UL60</accession>
<keyword evidence="2" id="KW-1185">Reference proteome</keyword>
<sequence>MSSLREELITPPKASIQILGTHITDKQVRNIDFDLWVDCTKVAGIKYIMASTSTERICHSWEDPYQKQDNPGDMLEGWLKYWLDDCAERDRTWTLHKLVSFPQADYAAMKLYIQRLAHEASYGGSIEVILHIPSLKPNDNDQGYKNAQNARIQVEWRFECPFIPTDHHWNRLVVYAMVDRKKGWMDPNAPRPFYGQSPLRRARAINSIYYEVQNADGSTSRELYWPWGCDGSPAID</sequence>
<protein>
    <submittedName>
        <fullName evidence="1">Uncharacterized protein</fullName>
    </submittedName>
</protein>
<evidence type="ECO:0000313" key="1">
    <source>
        <dbReference type="EMBL" id="OJJ72455.1"/>
    </source>
</evidence>
<dbReference type="EMBL" id="KV878683">
    <property type="protein sequence ID" value="OJJ72455.1"/>
    <property type="molecule type" value="Genomic_DNA"/>
</dbReference>
<organism evidence="1 2">
    <name type="scientific">Aspergillus brasiliensis (strain CBS 101740 / IMI 381727 / IBT 21946)</name>
    <dbReference type="NCBI Taxonomy" id="767769"/>
    <lineage>
        <taxon>Eukaryota</taxon>
        <taxon>Fungi</taxon>
        <taxon>Dikarya</taxon>
        <taxon>Ascomycota</taxon>
        <taxon>Pezizomycotina</taxon>
        <taxon>Eurotiomycetes</taxon>
        <taxon>Eurotiomycetidae</taxon>
        <taxon>Eurotiales</taxon>
        <taxon>Aspergillaceae</taxon>
        <taxon>Aspergillus</taxon>
        <taxon>Aspergillus subgen. Circumdati</taxon>
    </lineage>
</organism>
<reference evidence="2" key="1">
    <citation type="journal article" date="2017" name="Genome Biol.">
        <title>Comparative genomics reveals high biological diversity and specific adaptations in the industrially and medically important fungal genus Aspergillus.</title>
        <authorList>
            <person name="de Vries R.P."/>
            <person name="Riley R."/>
            <person name="Wiebenga A."/>
            <person name="Aguilar-Osorio G."/>
            <person name="Amillis S."/>
            <person name="Uchima C.A."/>
            <person name="Anderluh G."/>
            <person name="Asadollahi M."/>
            <person name="Askin M."/>
            <person name="Barry K."/>
            <person name="Battaglia E."/>
            <person name="Bayram O."/>
            <person name="Benocci T."/>
            <person name="Braus-Stromeyer S.A."/>
            <person name="Caldana C."/>
            <person name="Canovas D."/>
            <person name="Cerqueira G.C."/>
            <person name="Chen F."/>
            <person name="Chen W."/>
            <person name="Choi C."/>
            <person name="Clum A."/>
            <person name="Dos Santos R.A."/>
            <person name="Damasio A.R."/>
            <person name="Diallinas G."/>
            <person name="Emri T."/>
            <person name="Fekete E."/>
            <person name="Flipphi M."/>
            <person name="Freyberg S."/>
            <person name="Gallo A."/>
            <person name="Gournas C."/>
            <person name="Habgood R."/>
            <person name="Hainaut M."/>
            <person name="Harispe M.L."/>
            <person name="Henrissat B."/>
            <person name="Hilden K.S."/>
            <person name="Hope R."/>
            <person name="Hossain A."/>
            <person name="Karabika E."/>
            <person name="Karaffa L."/>
            <person name="Karanyi Z."/>
            <person name="Krasevec N."/>
            <person name="Kuo A."/>
            <person name="Kusch H."/>
            <person name="LaButti K."/>
            <person name="Lagendijk E.L."/>
            <person name="Lapidus A."/>
            <person name="Levasseur A."/>
            <person name="Lindquist E."/>
            <person name="Lipzen A."/>
            <person name="Logrieco A.F."/>
            <person name="MacCabe A."/>
            <person name="Maekelae M.R."/>
            <person name="Malavazi I."/>
            <person name="Melin P."/>
            <person name="Meyer V."/>
            <person name="Mielnichuk N."/>
            <person name="Miskei M."/>
            <person name="Molnar A.P."/>
            <person name="Mule G."/>
            <person name="Ngan C.Y."/>
            <person name="Orejas M."/>
            <person name="Orosz E."/>
            <person name="Ouedraogo J.P."/>
            <person name="Overkamp K.M."/>
            <person name="Park H.-S."/>
            <person name="Perrone G."/>
            <person name="Piumi F."/>
            <person name="Punt P.J."/>
            <person name="Ram A.F."/>
            <person name="Ramon A."/>
            <person name="Rauscher S."/>
            <person name="Record E."/>
            <person name="Riano-Pachon D.M."/>
            <person name="Robert V."/>
            <person name="Roehrig J."/>
            <person name="Ruller R."/>
            <person name="Salamov A."/>
            <person name="Salih N.S."/>
            <person name="Samson R.A."/>
            <person name="Sandor E."/>
            <person name="Sanguinetti M."/>
            <person name="Schuetze T."/>
            <person name="Sepcic K."/>
            <person name="Shelest E."/>
            <person name="Sherlock G."/>
            <person name="Sophianopoulou V."/>
            <person name="Squina F.M."/>
            <person name="Sun H."/>
            <person name="Susca A."/>
            <person name="Todd R.B."/>
            <person name="Tsang A."/>
            <person name="Unkles S.E."/>
            <person name="van de Wiele N."/>
            <person name="van Rossen-Uffink D."/>
            <person name="Oliveira J.V."/>
            <person name="Vesth T.C."/>
            <person name="Visser J."/>
            <person name="Yu J.-H."/>
            <person name="Zhou M."/>
            <person name="Andersen M.R."/>
            <person name="Archer D.B."/>
            <person name="Baker S.E."/>
            <person name="Benoit I."/>
            <person name="Brakhage A.A."/>
            <person name="Braus G.H."/>
            <person name="Fischer R."/>
            <person name="Frisvad J.C."/>
            <person name="Goldman G.H."/>
            <person name="Houbraken J."/>
            <person name="Oakley B."/>
            <person name="Pocsi I."/>
            <person name="Scazzocchio C."/>
            <person name="Seiboth B."/>
            <person name="vanKuyk P.A."/>
            <person name="Wortman J."/>
            <person name="Dyer P.S."/>
            <person name="Grigoriev I.V."/>
        </authorList>
    </citation>
    <scope>NUCLEOTIDE SEQUENCE [LARGE SCALE GENOMIC DNA]</scope>
    <source>
        <strain evidence="2">CBS 101740 / IMI 381727 / IBT 21946</strain>
    </source>
</reference>
<dbReference type="GeneID" id="93575143"/>
<evidence type="ECO:0000313" key="2">
    <source>
        <dbReference type="Proteomes" id="UP000184499"/>
    </source>
</evidence>
<name>A0A1L9UL60_ASPBC</name>